<evidence type="ECO:0000256" key="2">
    <source>
        <dbReference type="ARBA" id="ARBA00023015"/>
    </source>
</evidence>
<evidence type="ECO:0000259" key="6">
    <source>
        <dbReference type="PROSITE" id="PS50937"/>
    </source>
</evidence>
<evidence type="ECO:0000256" key="4">
    <source>
        <dbReference type="ARBA" id="ARBA00023163"/>
    </source>
</evidence>
<gene>
    <name evidence="7" type="ORF">GMD21_03705</name>
</gene>
<evidence type="ECO:0000313" key="8">
    <source>
        <dbReference type="Proteomes" id="UP000448177"/>
    </source>
</evidence>
<reference evidence="7 8" key="1">
    <citation type="journal article" date="2019" name="Nat. Med.">
        <title>A library of human gut bacterial isolates paired with longitudinal multiomics data enables mechanistic microbiome research.</title>
        <authorList>
            <person name="Poyet M."/>
            <person name="Groussin M."/>
            <person name="Gibbons S.M."/>
            <person name="Avila-Pacheco J."/>
            <person name="Jiang X."/>
            <person name="Kearney S.M."/>
            <person name="Perrotta A.R."/>
            <person name="Berdy B."/>
            <person name="Zhao S."/>
            <person name="Lieberman T.D."/>
            <person name="Swanson P.K."/>
            <person name="Smith M."/>
            <person name="Roesemann S."/>
            <person name="Alexander J.E."/>
            <person name="Rich S.A."/>
            <person name="Livny J."/>
            <person name="Vlamakis H."/>
            <person name="Clish C."/>
            <person name="Bullock K."/>
            <person name="Deik A."/>
            <person name="Scott J."/>
            <person name="Pierce K.A."/>
            <person name="Xavier R.J."/>
            <person name="Alm E.J."/>
        </authorList>
    </citation>
    <scope>NUCLEOTIDE SEQUENCE [LARGE SCALE GENOMIC DNA]</scope>
    <source>
        <strain evidence="7 8">BIOML-A1</strain>
    </source>
</reference>
<feature type="domain" description="HTH merR-type" evidence="6">
    <location>
        <begin position="4"/>
        <end position="73"/>
    </location>
</feature>
<evidence type="ECO:0000256" key="3">
    <source>
        <dbReference type="ARBA" id="ARBA00023125"/>
    </source>
</evidence>
<dbReference type="GO" id="GO:0003677">
    <property type="term" value="F:DNA binding"/>
    <property type="evidence" value="ECO:0007669"/>
    <property type="project" value="UniProtKB-KW"/>
</dbReference>
<dbReference type="EMBL" id="WNAF01000001">
    <property type="protein sequence ID" value="MTR75796.1"/>
    <property type="molecule type" value="Genomic_DNA"/>
</dbReference>
<keyword evidence="4" id="KW-0804">Transcription</keyword>
<organism evidence="7 8">
    <name type="scientific">Mediterraneibacter faecis</name>
    <dbReference type="NCBI Taxonomy" id="592978"/>
    <lineage>
        <taxon>Bacteria</taxon>
        <taxon>Bacillati</taxon>
        <taxon>Bacillota</taxon>
        <taxon>Clostridia</taxon>
        <taxon>Lachnospirales</taxon>
        <taxon>Lachnospiraceae</taxon>
        <taxon>Mediterraneibacter</taxon>
    </lineage>
</organism>
<keyword evidence="2" id="KW-0805">Transcription regulation</keyword>
<name>A0A844KBG9_9FIRM</name>
<keyword evidence="5" id="KW-0175">Coiled coil</keyword>
<dbReference type="InterPro" id="IPR009061">
    <property type="entry name" value="DNA-bd_dom_put_sf"/>
</dbReference>
<dbReference type="PANTHER" id="PTHR30204">
    <property type="entry name" value="REDOX-CYCLING DRUG-SENSING TRANSCRIPTIONAL ACTIVATOR SOXR"/>
    <property type="match status" value="1"/>
</dbReference>
<protein>
    <submittedName>
        <fullName evidence="7">MerR family transcriptional regulator</fullName>
    </submittedName>
</protein>
<keyword evidence="8" id="KW-1185">Reference proteome</keyword>
<dbReference type="AlphaFoldDB" id="A0A844KBG9"/>
<dbReference type="InterPro" id="IPR000551">
    <property type="entry name" value="MerR-type_HTH_dom"/>
</dbReference>
<keyword evidence="1" id="KW-0678">Repressor</keyword>
<dbReference type="PROSITE" id="PS50937">
    <property type="entry name" value="HTH_MERR_2"/>
    <property type="match status" value="1"/>
</dbReference>
<comment type="caution">
    <text evidence="7">The sequence shown here is derived from an EMBL/GenBank/DDBJ whole genome shotgun (WGS) entry which is preliminary data.</text>
</comment>
<dbReference type="SUPFAM" id="SSF46955">
    <property type="entry name" value="Putative DNA-binding domain"/>
    <property type="match status" value="1"/>
</dbReference>
<dbReference type="Pfam" id="PF13411">
    <property type="entry name" value="MerR_1"/>
    <property type="match status" value="1"/>
</dbReference>
<accession>A0A844KBG9</accession>
<feature type="coiled-coil region" evidence="5">
    <location>
        <begin position="79"/>
        <end position="106"/>
    </location>
</feature>
<proteinExistence type="predicted"/>
<dbReference type="CDD" id="cd00592">
    <property type="entry name" value="HTH_MerR-like"/>
    <property type="match status" value="1"/>
</dbReference>
<dbReference type="GO" id="GO:0003700">
    <property type="term" value="F:DNA-binding transcription factor activity"/>
    <property type="evidence" value="ECO:0007669"/>
    <property type="project" value="InterPro"/>
</dbReference>
<dbReference type="Gene3D" id="1.10.1660.10">
    <property type="match status" value="1"/>
</dbReference>
<dbReference type="InterPro" id="IPR047057">
    <property type="entry name" value="MerR_fam"/>
</dbReference>
<keyword evidence="3" id="KW-0238">DNA-binding</keyword>
<evidence type="ECO:0000256" key="1">
    <source>
        <dbReference type="ARBA" id="ARBA00022491"/>
    </source>
</evidence>
<dbReference type="PANTHER" id="PTHR30204:SF69">
    <property type="entry name" value="MERR-FAMILY TRANSCRIPTIONAL REGULATOR"/>
    <property type="match status" value="1"/>
</dbReference>
<evidence type="ECO:0000313" key="7">
    <source>
        <dbReference type="EMBL" id="MTR75796.1"/>
    </source>
</evidence>
<sequence>MALEFQIGEISHFFDIPASTLRYWEEMQVLSPNKGETSHYREYAVEDLMTISDVIFYKNLGFQLKQIREMKSNTPKQQANLFEQKLSELEQEQELLRLRMKKLQRHIEAVKTLEKLRQTPYQETEIDTECIVSFELIEQEKLLQYIEDPYLYSRVQHTDTLQQEQRGLTVLPDASNVFDESHIIWRKHGGRYMTFLMKEEVAENYPNDLQKHIEYLQQYHKTGDVISRFLLCAQEDGKVYDFYKTFVEIC</sequence>
<dbReference type="SMART" id="SM00422">
    <property type="entry name" value="HTH_MERR"/>
    <property type="match status" value="1"/>
</dbReference>
<evidence type="ECO:0000256" key="5">
    <source>
        <dbReference type="SAM" id="Coils"/>
    </source>
</evidence>
<dbReference type="Proteomes" id="UP000448177">
    <property type="component" value="Unassembled WGS sequence"/>
</dbReference>